<evidence type="ECO:0000259" key="1">
    <source>
        <dbReference type="Pfam" id="PF01172"/>
    </source>
</evidence>
<organism evidence="2 3">
    <name type="scientific">Hermanssonia centrifuga</name>
    <dbReference type="NCBI Taxonomy" id="98765"/>
    <lineage>
        <taxon>Eukaryota</taxon>
        <taxon>Fungi</taxon>
        <taxon>Dikarya</taxon>
        <taxon>Basidiomycota</taxon>
        <taxon>Agaricomycotina</taxon>
        <taxon>Agaricomycetes</taxon>
        <taxon>Polyporales</taxon>
        <taxon>Meruliaceae</taxon>
        <taxon>Hermanssonia</taxon>
    </lineage>
</organism>
<dbReference type="EMBL" id="SGPJ01000124">
    <property type="protein sequence ID" value="THG98322.1"/>
    <property type="molecule type" value="Genomic_DNA"/>
</dbReference>
<dbReference type="PANTHER" id="PTHR10927">
    <property type="entry name" value="RIBOSOME MATURATION PROTEIN SBDS"/>
    <property type="match status" value="1"/>
</dbReference>
<protein>
    <recommendedName>
        <fullName evidence="1">Ribosome maturation protein SDO1/SBDS N-terminal domain-containing protein</fullName>
    </recommendedName>
</protein>
<proteinExistence type="predicted"/>
<sequence>MTKSLTKVIYKPSTQSSEEFTVIVNLEEYKKWKEGDTTIPLAEVVDSFDVFHSTQGAQGILGKASNQQLDNVFGTHKDVDVVQQLLQKGTPQQSDGIRSSDFGGTNISIGSFGVDTKGKGLRGL</sequence>
<keyword evidence="3" id="KW-1185">Reference proteome</keyword>
<dbReference type="PANTHER" id="PTHR10927:SF2">
    <property type="entry name" value="RESTRICTION OF TELOMERE CAPPING PROTEIN 3"/>
    <property type="match status" value="1"/>
</dbReference>
<dbReference type="InterPro" id="IPR039100">
    <property type="entry name" value="Sdo1/SBDS-like"/>
</dbReference>
<dbReference type="SUPFAM" id="SSF89895">
    <property type="entry name" value="FYSH domain"/>
    <property type="match status" value="1"/>
</dbReference>
<reference evidence="2 3" key="1">
    <citation type="submission" date="2019-02" db="EMBL/GenBank/DDBJ databases">
        <title>Genome sequencing of the rare red list fungi Phlebia centrifuga.</title>
        <authorList>
            <person name="Buettner E."/>
            <person name="Kellner H."/>
        </authorList>
    </citation>
    <scope>NUCLEOTIDE SEQUENCE [LARGE SCALE GENOMIC DNA]</scope>
    <source>
        <strain evidence="2 3">DSM 108282</strain>
    </source>
</reference>
<dbReference type="Pfam" id="PF01172">
    <property type="entry name" value="SBDS_N"/>
    <property type="match status" value="1"/>
</dbReference>
<dbReference type="Gene3D" id="3.30.1250.10">
    <property type="entry name" value="Ribosome maturation protein SBDS, N-terminal domain"/>
    <property type="match status" value="1"/>
</dbReference>
<feature type="domain" description="Ribosome maturation protein SDO1/SBDS N-terminal" evidence="1">
    <location>
        <begin position="6"/>
        <end position="96"/>
    </location>
</feature>
<name>A0A4V3XAI7_9APHY</name>
<dbReference type="InterPro" id="IPR036786">
    <property type="entry name" value="Ribosome_mat_SBDS_N_sf"/>
</dbReference>
<dbReference type="InterPro" id="IPR019783">
    <property type="entry name" value="SDO1/SBDS_N"/>
</dbReference>
<gene>
    <name evidence="2" type="ORF">EW026_g3848</name>
</gene>
<dbReference type="Proteomes" id="UP000309038">
    <property type="component" value="Unassembled WGS sequence"/>
</dbReference>
<accession>A0A4V3XAI7</accession>
<evidence type="ECO:0000313" key="2">
    <source>
        <dbReference type="EMBL" id="THG98322.1"/>
    </source>
</evidence>
<evidence type="ECO:0000313" key="3">
    <source>
        <dbReference type="Proteomes" id="UP000309038"/>
    </source>
</evidence>
<comment type="caution">
    <text evidence="2">The sequence shown here is derived from an EMBL/GenBank/DDBJ whole genome shotgun (WGS) entry which is preliminary data.</text>
</comment>
<dbReference type="AlphaFoldDB" id="A0A4V3XAI7"/>